<evidence type="ECO:0000259" key="7">
    <source>
        <dbReference type="PROSITE" id="PS51849"/>
    </source>
</evidence>
<evidence type="ECO:0000256" key="4">
    <source>
        <dbReference type="ARBA" id="ARBA00022989"/>
    </source>
</evidence>
<keyword evidence="5" id="KW-0472">Membrane</keyword>
<accession>A0A1M6R5L3</accession>
<keyword evidence="9" id="KW-1185">Reference proteome</keyword>
<dbReference type="OrthoDB" id="9800626at2"/>
<evidence type="ECO:0000256" key="3">
    <source>
        <dbReference type="ARBA" id="ARBA00022692"/>
    </source>
</evidence>
<evidence type="ECO:0000256" key="5">
    <source>
        <dbReference type="ARBA" id="ARBA00023136"/>
    </source>
</evidence>
<feature type="domain" description="RsgI N-terminal anti-sigma" evidence="7">
    <location>
        <begin position="2"/>
        <end position="50"/>
    </location>
</feature>
<dbReference type="AlphaFoldDB" id="A0A1M6R5L3"/>
<dbReference type="InterPro" id="IPR024449">
    <property type="entry name" value="Anti-sigma_RsgI_N"/>
</dbReference>
<dbReference type="PROSITE" id="PS51849">
    <property type="entry name" value="RSGI_N"/>
    <property type="match status" value="1"/>
</dbReference>
<dbReference type="InterPro" id="IPR055431">
    <property type="entry name" value="RsgI_M"/>
</dbReference>
<dbReference type="STRING" id="1121421.SAMN02745123_01308"/>
<feature type="region of interest" description="Disordered" evidence="6">
    <location>
        <begin position="262"/>
        <end position="370"/>
    </location>
</feature>
<keyword evidence="4" id="KW-1133">Transmembrane helix</keyword>
<dbReference type="RefSeq" id="WP_072912104.1">
    <property type="nucleotide sequence ID" value="NZ_FRAR01000010.1"/>
</dbReference>
<evidence type="ECO:0000256" key="2">
    <source>
        <dbReference type="ARBA" id="ARBA00022475"/>
    </source>
</evidence>
<dbReference type="Pfam" id="PF12791">
    <property type="entry name" value="RsgI_N"/>
    <property type="match status" value="1"/>
</dbReference>
<dbReference type="GO" id="GO:0005886">
    <property type="term" value="C:plasma membrane"/>
    <property type="evidence" value="ECO:0007669"/>
    <property type="project" value="UniProtKB-SubCell"/>
</dbReference>
<reference evidence="9" key="1">
    <citation type="submission" date="2016-11" db="EMBL/GenBank/DDBJ databases">
        <authorList>
            <person name="Varghese N."/>
            <person name="Submissions S."/>
        </authorList>
    </citation>
    <scope>NUCLEOTIDE SEQUENCE [LARGE SCALE GENOMIC DNA]</scope>
    <source>
        <strain evidence="9">DSM 10349</strain>
    </source>
</reference>
<organism evidence="8 9">
    <name type="scientific">Desulforamulus aeronauticus DSM 10349</name>
    <dbReference type="NCBI Taxonomy" id="1121421"/>
    <lineage>
        <taxon>Bacteria</taxon>
        <taxon>Bacillati</taxon>
        <taxon>Bacillota</taxon>
        <taxon>Clostridia</taxon>
        <taxon>Eubacteriales</taxon>
        <taxon>Peptococcaceae</taxon>
        <taxon>Desulforamulus</taxon>
    </lineage>
</organism>
<evidence type="ECO:0000256" key="1">
    <source>
        <dbReference type="ARBA" id="ARBA00004162"/>
    </source>
</evidence>
<keyword evidence="3" id="KW-0812">Transmembrane</keyword>
<dbReference type="Proteomes" id="UP000183997">
    <property type="component" value="Unassembled WGS sequence"/>
</dbReference>
<protein>
    <recommendedName>
        <fullName evidence="7">RsgI N-terminal anti-sigma domain-containing protein</fullName>
    </recommendedName>
</protein>
<name>A0A1M6R5L3_9FIRM</name>
<gene>
    <name evidence="8" type="ORF">SAMN02745123_01308</name>
</gene>
<sequence length="370" mass="41571">MVKGILLQLKGPFGVVMTADGRFVRVLVTTKDCTPGQEVEGRELTLPSLKQGLAVASVLLILITGLWANFMINPAVAYVALDINPSLELAVNDTGVVIGAKGLDQDGRDLLAQVHPKKLEIYRAVELLVEGAAHSHYLNDRNNVVLTTVTSLKENAVVIDEEKLQMAVKKKAEELTAPVKVVSQQATIKEHKEADNRGLSVGRYLIYQGSSGKGKEVSLEEVKTKGLGQLEKEKGIRLEQMLPRANFKGKVWITPVAKKQVENPAANKEKGMKKQEPKNVQDKPKVDSKVMKPIREEKELEDKKKDNKEDNKMRRDDRRHNHLNDTKNDKKSDKKQTNGSDKGNKDKWKDRDKDKNDQEKRQDSKYRKDD</sequence>
<evidence type="ECO:0000313" key="8">
    <source>
        <dbReference type="EMBL" id="SHK27690.1"/>
    </source>
</evidence>
<dbReference type="Pfam" id="PF23750">
    <property type="entry name" value="RsgI_M"/>
    <property type="match status" value="1"/>
</dbReference>
<dbReference type="EMBL" id="FRAR01000010">
    <property type="protein sequence ID" value="SHK27690.1"/>
    <property type="molecule type" value="Genomic_DNA"/>
</dbReference>
<keyword evidence="2" id="KW-1003">Cell membrane</keyword>
<comment type="subcellular location">
    <subcellularLocation>
        <location evidence="1">Cell membrane</location>
        <topology evidence="1">Single-pass membrane protein</topology>
    </subcellularLocation>
</comment>
<evidence type="ECO:0000313" key="9">
    <source>
        <dbReference type="Proteomes" id="UP000183997"/>
    </source>
</evidence>
<proteinExistence type="predicted"/>
<evidence type="ECO:0000256" key="6">
    <source>
        <dbReference type="SAM" id="MobiDB-lite"/>
    </source>
</evidence>
<feature type="compositionally biased region" description="Basic and acidic residues" evidence="6">
    <location>
        <begin position="267"/>
        <end position="370"/>
    </location>
</feature>